<dbReference type="InterPro" id="IPR045439">
    <property type="entry name" value="EAD11"/>
</dbReference>
<dbReference type="Proteomes" id="UP000223913">
    <property type="component" value="Unassembled WGS sequence"/>
</dbReference>
<accession>A0A2D0N1P2</accession>
<dbReference type="InterPro" id="IPR024983">
    <property type="entry name" value="CHAT_dom"/>
</dbReference>
<dbReference type="AlphaFoldDB" id="A0A2D0N1P2"/>
<evidence type="ECO:0000259" key="1">
    <source>
        <dbReference type="Pfam" id="PF12770"/>
    </source>
</evidence>
<dbReference type="Pfam" id="PF19964">
    <property type="entry name" value="EAD11"/>
    <property type="match status" value="1"/>
</dbReference>
<gene>
    <name evidence="3" type="ORF">CRP01_32895</name>
</gene>
<sequence>MNLVDIQKALIEDELAIAIKGMMAYDHKNGNSKYSNQLIHQSSRFNGNEKSNRNHTISSEFYSRTRNQIRQALQQLLSSFPGYSPDIMQQANEAIILTDDDLPEPPVNPANEILKILMLTSNPSDTGKLQLEKEHSRISTQIQNSDHAGDFPIKSRWAVTLSKFSEALFDEKPLIVHFSGHGDISTAAIQNAGSRGQALEEAPDPQESTGIILTSEDGRESHFVKTSVIRRVFNSMINRHQIPIQAVIFNSCYSEAQAQALAELVPHVIGTTSSINDEAAIAFANGFYSFLTRTRGDIEAAWDNGVNQAMSYDEPEDRFIYFKDGKRVM</sequence>
<feature type="domain" description="CHAT" evidence="1">
    <location>
        <begin position="118"/>
        <end position="297"/>
    </location>
</feature>
<dbReference type="RefSeq" id="WP_099154326.1">
    <property type="nucleotide sequence ID" value="NZ_PDUD01000042.1"/>
</dbReference>
<name>A0A2D0N1P2_FLAN2</name>
<dbReference type="OrthoDB" id="149072at2"/>
<evidence type="ECO:0000313" key="4">
    <source>
        <dbReference type="Proteomes" id="UP000223913"/>
    </source>
</evidence>
<organism evidence="3 4">
    <name type="scientific">Flavilitoribacter nigricans (strain ATCC 23147 / DSM 23189 / NBRC 102662 / NCIMB 1420 / SS-2)</name>
    <name type="common">Lewinella nigricans</name>
    <dbReference type="NCBI Taxonomy" id="1122177"/>
    <lineage>
        <taxon>Bacteria</taxon>
        <taxon>Pseudomonadati</taxon>
        <taxon>Bacteroidota</taxon>
        <taxon>Saprospiria</taxon>
        <taxon>Saprospirales</taxon>
        <taxon>Lewinellaceae</taxon>
        <taxon>Flavilitoribacter</taxon>
    </lineage>
</organism>
<proteinExistence type="predicted"/>
<evidence type="ECO:0000259" key="2">
    <source>
        <dbReference type="Pfam" id="PF19964"/>
    </source>
</evidence>
<protein>
    <submittedName>
        <fullName evidence="3">Uncharacterized protein</fullName>
    </submittedName>
</protein>
<dbReference type="EMBL" id="PDUD01000042">
    <property type="protein sequence ID" value="PHN02298.1"/>
    <property type="molecule type" value="Genomic_DNA"/>
</dbReference>
<reference evidence="3 4" key="1">
    <citation type="submission" date="2017-10" db="EMBL/GenBank/DDBJ databases">
        <title>The draft genome sequence of Lewinella nigricans NBRC 102662.</title>
        <authorList>
            <person name="Wang K."/>
        </authorList>
    </citation>
    <scope>NUCLEOTIDE SEQUENCE [LARGE SCALE GENOMIC DNA]</scope>
    <source>
        <strain evidence="3 4">NBRC 102662</strain>
    </source>
</reference>
<feature type="domain" description="Effector-associated" evidence="2">
    <location>
        <begin position="3"/>
        <end position="79"/>
    </location>
</feature>
<evidence type="ECO:0000313" key="3">
    <source>
        <dbReference type="EMBL" id="PHN02298.1"/>
    </source>
</evidence>
<dbReference type="Pfam" id="PF12770">
    <property type="entry name" value="CHAT"/>
    <property type="match status" value="1"/>
</dbReference>
<keyword evidence="4" id="KW-1185">Reference proteome</keyword>
<comment type="caution">
    <text evidence="3">The sequence shown here is derived from an EMBL/GenBank/DDBJ whole genome shotgun (WGS) entry which is preliminary data.</text>
</comment>